<gene>
    <name evidence="11" type="primary">LOC118885446</name>
</gene>
<dbReference type="InterPro" id="IPR051666">
    <property type="entry name" value="SP_Capacitation_Regulator"/>
</dbReference>
<dbReference type="GeneID" id="118885446"/>
<evidence type="ECO:0000313" key="10">
    <source>
        <dbReference type="Proteomes" id="UP000694857"/>
    </source>
</evidence>
<dbReference type="RefSeq" id="XP_036689980.1">
    <property type="nucleotide sequence ID" value="XM_036834085.1"/>
</dbReference>
<evidence type="ECO:0000256" key="7">
    <source>
        <dbReference type="PROSITE-ProRule" id="PRU00479"/>
    </source>
</evidence>
<comment type="subcellular location">
    <subcellularLocation>
        <location evidence="1">Secreted</location>
    </subcellularLocation>
</comment>
<dbReference type="InterPro" id="IPR013806">
    <property type="entry name" value="Kringle-like"/>
</dbReference>
<evidence type="ECO:0000256" key="8">
    <source>
        <dbReference type="SAM" id="SignalP"/>
    </source>
</evidence>
<dbReference type="FunFam" id="2.10.10.10:FF:000003">
    <property type="entry name" value="binder of sperm protein homolog 1"/>
    <property type="match status" value="1"/>
</dbReference>
<dbReference type="PANTHER" id="PTHR22918:SF3">
    <property type="entry name" value="SEMINAL PLASMA PROTEIN HSP-1"/>
    <property type="match status" value="1"/>
</dbReference>
<dbReference type="Gene3D" id="2.10.10.10">
    <property type="entry name" value="Fibronectin, type II, collagen-binding"/>
    <property type="match status" value="2"/>
</dbReference>
<dbReference type="GO" id="GO:0007338">
    <property type="term" value="P:single fertilization"/>
    <property type="evidence" value="ECO:0007669"/>
    <property type="project" value="UniProtKB-KW"/>
</dbReference>
<feature type="domain" description="Fibronectin type-II" evidence="9">
    <location>
        <begin position="57"/>
        <end position="101"/>
    </location>
</feature>
<dbReference type="CDD" id="cd00062">
    <property type="entry name" value="FN2"/>
    <property type="match status" value="1"/>
</dbReference>
<dbReference type="Proteomes" id="UP000694857">
    <property type="component" value="Chromosome 19"/>
</dbReference>
<evidence type="ECO:0000256" key="2">
    <source>
        <dbReference type="ARBA" id="ARBA00010011"/>
    </source>
</evidence>
<dbReference type="Pfam" id="PF00040">
    <property type="entry name" value="fn2"/>
    <property type="match status" value="2"/>
</dbReference>
<dbReference type="OrthoDB" id="406838at2759"/>
<feature type="chain" id="PRO_5034667337" evidence="8">
    <location>
        <begin position="26"/>
        <end position="148"/>
    </location>
</feature>
<keyword evidence="3" id="KW-0964">Secreted</keyword>
<dbReference type="KEGG" id="bmus:118885446"/>
<comment type="caution">
    <text evidence="7">Lacks conserved residue(s) required for the propagation of feature annotation.</text>
</comment>
<accession>A0A8B8VZ20</accession>
<comment type="similarity">
    <text evidence="2">Belongs to the seminal plasma protein family.</text>
</comment>
<dbReference type="GO" id="GO:0008201">
    <property type="term" value="F:heparin binding"/>
    <property type="evidence" value="ECO:0007669"/>
    <property type="project" value="TreeGrafter"/>
</dbReference>
<organism evidence="10 11">
    <name type="scientific">Balaenoptera musculus</name>
    <name type="common">Blue whale</name>
    <dbReference type="NCBI Taxonomy" id="9771"/>
    <lineage>
        <taxon>Eukaryota</taxon>
        <taxon>Metazoa</taxon>
        <taxon>Chordata</taxon>
        <taxon>Craniata</taxon>
        <taxon>Vertebrata</taxon>
        <taxon>Euteleostomi</taxon>
        <taxon>Mammalia</taxon>
        <taxon>Eutheria</taxon>
        <taxon>Laurasiatheria</taxon>
        <taxon>Artiodactyla</taxon>
        <taxon>Whippomorpha</taxon>
        <taxon>Cetacea</taxon>
        <taxon>Mysticeti</taxon>
        <taxon>Balaenopteridae</taxon>
        <taxon>Balaenoptera</taxon>
    </lineage>
</organism>
<sequence>MAPRLGIFLIWAGTSVFLQLDPVNGDQQLSENTTVPFAVTPDHETLRAEEANNAFLLSGNGCVFPFIYGGKTYFDCAIRGSIFRCCALNVDYIGRWKYCTRKDHAKRTFPFIYRGKIYESCTKTGSIFWRRWCSLSLNFDQDRAWRYC</sequence>
<keyword evidence="10" id="KW-1185">Reference proteome</keyword>
<dbReference type="GO" id="GO:0005576">
    <property type="term" value="C:extracellular region"/>
    <property type="evidence" value="ECO:0007669"/>
    <property type="project" value="UniProtKB-SubCell"/>
</dbReference>
<feature type="signal peptide" evidence="8">
    <location>
        <begin position="1"/>
        <end position="25"/>
    </location>
</feature>
<dbReference type="GO" id="GO:0048240">
    <property type="term" value="P:sperm capacitation"/>
    <property type="evidence" value="ECO:0007669"/>
    <property type="project" value="TreeGrafter"/>
</dbReference>
<evidence type="ECO:0000256" key="6">
    <source>
        <dbReference type="ARBA" id="ARBA00023279"/>
    </source>
</evidence>
<keyword evidence="8" id="KW-0732">Signal</keyword>
<dbReference type="PANTHER" id="PTHR22918">
    <property type="entry name" value="SEMINAL PLASMA PROTEIN"/>
    <property type="match status" value="1"/>
</dbReference>
<dbReference type="SUPFAM" id="SSF57440">
    <property type="entry name" value="Kringle-like"/>
    <property type="match status" value="2"/>
</dbReference>
<proteinExistence type="inferred from homology"/>
<dbReference type="InterPro" id="IPR036943">
    <property type="entry name" value="FN_type2_sf"/>
</dbReference>
<dbReference type="SMART" id="SM00059">
    <property type="entry name" value="FN2"/>
    <property type="match status" value="2"/>
</dbReference>
<feature type="disulfide bond" evidence="7">
    <location>
        <begin position="121"/>
        <end position="148"/>
    </location>
</feature>
<dbReference type="PROSITE" id="PS51092">
    <property type="entry name" value="FN2_2"/>
    <property type="match status" value="2"/>
</dbReference>
<evidence type="ECO:0000256" key="4">
    <source>
        <dbReference type="ARBA" id="ARBA00022737"/>
    </source>
</evidence>
<evidence type="ECO:0000256" key="5">
    <source>
        <dbReference type="ARBA" id="ARBA00023157"/>
    </source>
</evidence>
<keyword evidence="5 7" id="KW-1015">Disulfide bond</keyword>
<evidence type="ECO:0000256" key="3">
    <source>
        <dbReference type="ARBA" id="ARBA00022525"/>
    </source>
</evidence>
<evidence type="ECO:0000259" key="9">
    <source>
        <dbReference type="PROSITE" id="PS51092"/>
    </source>
</evidence>
<feature type="domain" description="Fibronectin type-II" evidence="9">
    <location>
        <begin position="102"/>
        <end position="148"/>
    </location>
</feature>
<dbReference type="PRINTS" id="PR00013">
    <property type="entry name" value="FNTYPEII"/>
</dbReference>
<evidence type="ECO:0000256" key="1">
    <source>
        <dbReference type="ARBA" id="ARBA00004613"/>
    </source>
</evidence>
<evidence type="ECO:0000313" key="11">
    <source>
        <dbReference type="RefSeq" id="XP_036689980.1"/>
    </source>
</evidence>
<dbReference type="InterPro" id="IPR000562">
    <property type="entry name" value="FN_type2_dom"/>
</dbReference>
<dbReference type="GO" id="GO:0009986">
    <property type="term" value="C:cell surface"/>
    <property type="evidence" value="ECO:0007669"/>
    <property type="project" value="TreeGrafter"/>
</dbReference>
<protein>
    <submittedName>
        <fullName evidence="11">Seminal plasma protein A3-like</fullName>
    </submittedName>
</protein>
<name>A0A8B8VZ20_BALMU</name>
<keyword evidence="4" id="KW-0677">Repeat</keyword>
<reference evidence="11" key="1">
    <citation type="submission" date="2025-08" db="UniProtKB">
        <authorList>
            <consortium name="RefSeq"/>
        </authorList>
    </citation>
    <scope>IDENTIFICATION</scope>
    <source>
        <tissue evidence="11">Epidermis and Blubber</tissue>
    </source>
</reference>
<keyword evidence="6" id="KW-0278">Fertilization</keyword>
<dbReference type="AlphaFoldDB" id="A0A8B8VZ20"/>